<gene>
    <name evidence="1" type="ORF">J2T07_000532</name>
</gene>
<dbReference type="EMBL" id="JAUSSK010000001">
    <property type="protein sequence ID" value="MDQ0008373.1"/>
    <property type="molecule type" value="Genomic_DNA"/>
</dbReference>
<comment type="caution">
    <text evidence="1">The sequence shown here is derived from an EMBL/GenBank/DDBJ whole genome shotgun (WGS) entry which is preliminary data.</text>
</comment>
<sequence>MTRPDPQSDAGQWLDRLLEARAAEAQAAHNTALAADELRRYQKFARPGQPSAHIVQLRQKQAAARQASARSRQAFLKAAMEFVRTAGLTPPPRTSLDAFVTAWIDTHVAKHGD</sequence>
<evidence type="ECO:0000313" key="1">
    <source>
        <dbReference type="EMBL" id="MDQ0008373.1"/>
    </source>
</evidence>
<dbReference type="Proteomes" id="UP001237737">
    <property type="component" value="Unassembled WGS sequence"/>
</dbReference>
<dbReference type="GO" id="GO:0016301">
    <property type="term" value="F:kinase activity"/>
    <property type="evidence" value="ECO:0007669"/>
    <property type="project" value="UniProtKB-KW"/>
</dbReference>
<dbReference type="RefSeq" id="WP_306847023.1">
    <property type="nucleotide sequence ID" value="NZ_JAUSSK010000001.1"/>
</dbReference>
<keyword evidence="1" id="KW-0418">Kinase</keyword>
<reference evidence="1 2" key="1">
    <citation type="submission" date="2023-07" db="EMBL/GenBank/DDBJ databases">
        <title>Sorghum-associated microbial communities from plants grown in Nebraska, USA.</title>
        <authorList>
            <person name="Schachtman D."/>
        </authorList>
    </citation>
    <scope>NUCLEOTIDE SEQUENCE [LARGE SCALE GENOMIC DNA]</scope>
    <source>
        <strain evidence="1 2">CC60</strain>
    </source>
</reference>
<keyword evidence="1" id="KW-0808">Transferase</keyword>
<evidence type="ECO:0000313" key="2">
    <source>
        <dbReference type="Proteomes" id="UP001237737"/>
    </source>
</evidence>
<organism evidence="1 2">
    <name type="scientific">Luteibacter jiangsuensis</name>
    <dbReference type="NCBI Taxonomy" id="637577"/>
    <lineage>
        <taxon>Bacteria</taxon>
        <taxon>Pseudomonadati</taxon>
        <taxon>Pseudomonadota</taxon>
        <taxon>Gammaproteobacteria</taxon>
        <taxon>Lysobacterales</taxon>
        <taxon>Rhodanobacteraceae</taxon>
        <taxon>Luteibacter</taxon>
    </lineage>
</organism>
<keyword evidence="2" id="KW-1185">Reference proteome</keyword>
<name>A0ABT9STQ1_9GAMM</name>
<protein>
    <submittedName>
        <fullName evidence="1">Gluconate kinase</fullName>
    </submittedName>
</protein>
<accession>A0ABT9STQ1</accession>
<proteinExistence type="predicted"/>